<proteinExistence type="predicted"/>
<dbReference type="AlphaFoldDB" id="W2TWA4"/>
<dbReference type="EMBL" id="KI657766">
    <property type="protein sequence ID" value="ETN85282.1"/>
    <property type="molecule type" value="Genomic_DNA"/>
</dbReference>
<evidence type="ECO:0000259" key="3">
    <source>
        <dbReference type="PROSITE" id="PS51864"/>
    </source>
</evidence>
<feature type="compositionally biased region" description="Low complexity" evidence="2">
    <location>
        <begin position="55"/>
        <end position="67"/>
    </location>
</feature>
<dbReference type="GO" id="GO:0004222">
    <property type="term" value="F:metalloendopeptidase activity"/>
    <property type="evidence" value="ECO:0007669"/>
    <property type="project" value="InterPro"/>
</dbReference>
<dbReference type="InterPro" id="IPR001506">
    <property type="entry name" value="Peptidase_M12A"/>
</dbReference>
<sequence length="67" mass="7286">METLDPSYQDVIGNQDDASPSDYRKICEIYQCKKCMGQTSDGGTDEIKPTPPTRAPSSTSAPTNKSE</sequence>
<dbReference type="Proteomes" id="UP000053676">
    <property type="component" value="Unassembled WGS sequence"/>
</dbReference>
<protein>
    <recommendedName>
        <fullName evidence="3">Peptidase M12A domain-containing protein</fullName>
    </recommendedName>
</protein>
<reference evidence="5" key="1">
    <citation type="journal article" date="2014" name="Nat. Genet.">
        <title>Genome of the human hookworm Necator americanus.</title>
        <authorList>
            <person name="Tang Y.T."/>
            <person name="Gao X."/>
            <person name="Rosa B.A."/>
            <person name="Abubucker S."/>
            <person name="Hallsworth-Pepin K."/>
            <person name="Martin J."/>
            <person name="Tyagi R."/>
            <person name="Heizer E."/>
            <person name="Zhang X."/>
            <person name="Bhonagiri-Palsikar V."/>
            <person name="Minx P."/>
            <person name="Warren W.C."/>
            <person name="Wang Q."/>
            <person name="Zhan B."/>
            <person name="Hotez P.J."/>
            <person name="Sternberg P.W."/>
            <person name="Dougall A."/>
            <person name="Gaze S.T."/>
            <person name="Mulvenna J."/>
            <person name="Sotillo J."/>
            <person name="Ranganathan S."/>
            <person name="Rabelo E.M."/>
            <person name="Wilson R.K."/>
            <person name="Felgner P.L."/>
            <person name="Bethony J."/>
            <person name="Hawdon J.M."/>
            <person name="Gasser R.B."/>
            <person name="Loukas A."/>
            <person name="Mitreva M."/>
        </authorList>
    </citation>
    <scope>NUCLEOTIDE SEQUENCE [LARGE SCALE GENOMIC DNA]</scope>
</reference>
<dbReference type="OrthoDB" id="7721051at2759"/>
<feature type="domain" description="Peptidase M12A" evidence="3">
    <location>
        <begin position="1"/>
        <end position="33"/>
    </location>
</feature>
<evidence type="ECO:0000313" key="4">
    <source>
        <dbReference type="EMBL" id="ETN85282.1"/>
    </source>
</evidence>
<evidence type="ECO:0000256" key="1">
    <source>
        <dbReference type="PROSITE-ProRule" id="PRU01211"/>
    </source>
</evidence>
<comment type="caution">
    <text evidence="1">Lacks conserved residue(s) required for the propagation of feature annotation.</text>
</comment>
<organism evidence="4 5">
    <name type="scientific">Necator americanus</name>
    <name type="common">Human hookworm</name>
    <dbReference type="NCBI Taxonomy" id="51031"/>
    <lineage>
        <taxon>Eukaryota</taxon>
        <taxon>Metazoa</taxon>
        <taxon>Ecdysozoa</taxon>
        <taxon>Nematoda</taxon>
        <taxon>Chromadorea</taxon>
        <taxon>Rhabditida</taxon>
        <taxon>Rhabditina</taxon>
        <taxon>Rhabditomorpha</taxon>
        <taxon>Strongyloidea</taxon>
        <taxon>Ancylostomatidae</taxon>
        <taxon>Bunostominae</taxon>
        <taxon>Necator</taxon>
    </lineage>
</organism>
<accession>W2TWA4</accession>
<dbReference type="PROSITE" id="PS51864">
    <property type="entry name" value="ASTACIN"/>
    <property type="match status" value="1"/>
</dbReference>
<feature type="region of interest" description="Disordered" evidence="2">
    <location>
        <begin position="1"/>
        <end position="20"/>
    </location>
</feature>
<keyword evidence="5" id="KW-1185">Reference proteome</keyword>
<evidence type="ECO:0000256" key="2">
    <source>
        <dbReference type="SAM" id="MobiDB-lite"/>
    </source>
</evidence>
<gene>
    <name evidence="4" type="ORF">NECAME_16832</name>
</gene>
<evidence type="ECO:0000313" key="5">
    <source>
        <dbReference type="Proteomes" id="UP000053676"/>
    </source>
</evidence>
<dbReference type="GO" id="GO:0006508">
    <property type="term" value="P:proteolysis"/>
    <property type="evidence" value="ECO:0007669"/>
    <property type="project" value="InterPro"/>
</dbReference>
<dbReference type="KEGG" id="nai:NECAME_16832"/>
<name>W2TWA4_NECAM</name>
<feature type="region of interest" description="Disordered" evidence="2">
    <location>
        <begin position="37"/>
        <end position="67"/>
    </location>
</feature>